<keyword evidence="8" id="KW-0862">Zinc</keyword>
<dbReference type="Gene3D" id="3.40.630.10">
    <property type="entry name" value="Zn peptidases"/>
    <property type="match status" value="1"/>
</dbReference>
<keyword evidence="9" id="KW-0735">Signal-anchor</keyword>
<keyword evidence="6" id="KW-0479">Metal-binding</keyword>
<comment type="catalytic activity">
    <reaction evidence="14">
        <text>Release of an unsubstituted, C-terminal glutamyl residue, typically from Ac-Asp-Glu or folylpoly-gamma-glutamates.</text>
        <dbReference type="EC" id="3.4.17.21"/>
    </reaction>
</comment>
<keyword evidence="5" id="KW-0812">Transmembrane</keyword>
<evidence type="ECO:0000256" key="5">
    <source>
        <dbReference type="ARBA" id="ARBA00022692"/>
    </source>
</evidence>
<evidence type="ECO:0000256" key="4">
    <source>
        <dbReference type="ARBA" id="ARBA00022670"/>
    </source>
</evidence>
<evidence type="ECO:0000256" key="13">
    <source>
        <dbReference type="ARBA" id="ARBA00023180"/>
    </source>
</evidence>
<evidence type="ECO:0000256" key="9">
    <source>
        <dbReference type="ARBA" id="ARBA00022968"/>
    </source>
</evidence>
<dbReference type="FunCoup" id="A0A2K1XBM9">
    <property type="interactions" value="590"/>
</dbReference>
<dbReference type="PANTHER" id="PTHR10404">
    <property type="entry name" value="N-ACETYLATED-ALPHA-LINKED ACIDIC DIPEPTIDASE"/>
    <property type="match status" value="1"/>
</dbReference>
<dbReference type="FunFam" id="1.20.930.40:FF:000001">
    <property type="entry name" value="N-acetylated-alpha-linked acidic dipeptidase 2"/>
    <property type="match status" value="1"/>
</dbReference>
<evidence type="ECO:0000313" key="16">
    <source>
        <dbReference type="EMBL" id="PNS98186.2"/>
    </source>
</evidence>
<dbReference type="CDD" id="cd08022">
    <property type="entry name" value="M28_PSMA_like"/>
    <property type="match status" value="1"/>
</dbReference>
<sequence length="33" mass="3823">MEIYQSIGSTGADFLSSFLFFVLQHKPRGSRRF</sequence>
<organism evidence="16 17">
    <name type="scientific">Populus trichocarpa</name>
    <name type="common">Western balsam poplar</name>
    <name type="synonym">Populus balsamifera subsp. trichocarpa</name>
    <dbReference type="NCBI Taxonomy" id="3694"/>
    <lineage>
        <taxon>Eukaryota</taxon>
        <taxon>Viridiplantae</taxon>
        <taxon>Streptophyta</taxon>
        <taxon>Embryophyta</taxon>
        <taxon>Tracheophyta</taxon>
        <taxon>Spermatophyta</taxon>
        <taxon>Magnoliopsida</taxon>
        <taxon>eudicotyledons</taxon>
        <taxon>Gunneridae</taxon>
        <taxon>Pentapetalae</taxon>
        <taxon>rosids</taxon>
        <taxon>fabids</taxon>
        <taxon>Malpighiales</taxon>
        <taxon>Salicaceae</taxon>
        <taxon>Saliceae</taxon>
        <taxon>Populus</taxon>
    </lineage>
</organism>
<keyword evidence="4" id="KW-0645">Protease</keyword>
<evidence type="ECO:0000256" key="7">
    <source>
        <dbReference type="ARBA" id="ARBA00022801"/>
    </source>
</evidence>
<evidence type="ECO:0000256" key="2">
    <source>
        <dbReference type="ARBA" id="ARBA00004648"/>
    </source>
</evidence>
<dbReference type="EMBL" id="CM009305">
    <property type="protein sequence ID" value="PNS98186.2"/>
    <property type="molecule type" value="Genomic_DNA"/>
</dbReference>
<keyword evidence="17" id="KW-1185">Reference proteome</keyword>
<dbReference type="Pfam" id="PF04253">
    <property type="entry name" value="TFR_dimer"/>
    <property type="match status" value="1"/>
</dbReference>
<dbReference type="InterPro" id="IPR007365">
    <property type="entry name" value="TFR-like_dimer_dom"/>
</dbReference>
<dbReference type="AlphaFoldDB" id="A0A2K1XBM9"/>
<keyword evidence="11" id="KW-0482">Metalloprotease</keyword>
<keyword evidence="7" id="KW-0378">Hydrolase</keyword>
<dbReference type="SUPFAM" id="SSF47672">
    <property type="entry name" value="Transferrin receptor-like dimerisation domain"/>
    <property type="match status" value="1"/>
</dbReference>
<comment type="subcellular location">
    <subcellularLocation>
        <location evidence="2">Endoplasmic reticulum membrane</location>
        <topology evidence="2">Single-pass type II membrane protein</topology>
    </subcellularLocation>
</comment>
<comment type="caution">
    <text evidence="16">The sequence shown here is derived from an EMBL/GenBank/DDBJ whole genome shotgun (WGS) entry which is preliminary data.</text>
</comment>
<comment type="similarity">
    <text evidence="3">Belongs to the peptidase M28 family. M28B subfamily.</text>
</comment>
<dbReference type="Gene3D" id="1.20.930.40">
    <property type="entry name" value="Transferrin receptor-like, dimerisation domain"/>
    <property type="match status" value="1"/>
</dbReference>
<accession>A0A2K1XBM9</accession>
<protein>
    <recommendedName>
        <fullName evidence="15">glutamate carboxypeptidase II</fullName>
        <ecNumber evidence="15">3.4.17.21</ecNumber>
    </recommendedName>
</protein>
<dbReference type="Gene3D" id="3.50.30.30">
    <property type="match status" value="1"/>
</dbReference>
<dbReference type="GO" id="GO:0004180">
    <property type="term" value="F:carboxypeptidase activity"/>
    <property type="evidence" value="ECO:0000318"/>
    <property type="project" value="GO_Central"/>
</dbReference>
<proteinExistence type="inferred from homology"/>
<dbReference type="InterPro" id="IPR007484">
    <property type="entry name" value="Peptidase_M28"/>
</dbReference>
<dbReference type="GO" id="GO:0010075">
    <property type="term" value="P:regulation of meristem growth"/>
    <property type="evidence" value="ECO:0007669"/>
    <property type="project" value="UniProtKB-ARBA"/>
</dbReference>
<dbReference type="FunFam" id="3.40.630.10:FF:000164">
    <property type="entry name" value="Os01g0740650 protein"/>
    <property type="match status" value="1"/>
</dbReference>
<dbReference type="Pfam" id="PF04389">
    <property type="entry name" value="Peptidase_M28"/>
    <property type="match status" value="1"/>
</dbReference>
<comment type="cofactor">
    <cofactor evidence="1">
        <name>Zn(2+)</name>
        <dbReference type="ChEBI" id="CHEBI:29105"/>
    </cofactor>
</comment>
<name>A0A2K1XBM9_POPTR</name>
<keyword evidence="13" id="KW-0325">Glycoprotein</keyword>
<dbReference type="EC" id="3.4.17.21" evidence="15"/>
<dbReference type="GO" id="GO:0005789">
    <property type="term" value="C:endoplasmic reticulum membrane"/>
    <property type="evidence" value="ECO:0007669"/>
    <property type="project" value="UniProtKB-SubCell"/>
</dbReference>
<keyword evidence="12" id="KW-0472">Membrane</keyword>
<evidence type="ECO:0000313" key="17">
    <source>
        <dbReference type="Proteomes" id="UP000006729"/>
    </source>
</evidence>
<dbReference type="STRING" id="3694.A0A2K1XBM9"/>
<dbReference type="InterPro" id="IPR039373">
    <property type="entry name" value="Peptidase_M28B"/>
</dbReference>
<evidence type="ECO:0000256" key="11">
    <source>
        <dbReference type="ARBA" id="ARBA00023049"/>
    </source>
</evidence>
<dbReference type="ExpressionAtlas" id="A0A2K1XBM9">
    <property type="expression patterns" value="baseline and differential"/>
</dbReference>
<reference evidence="16 17" key="1">
    <citation type="journal article" date="2006" name="Science">
        <title>The genome of black cottonwood, Populus trichocarpa (Torr. &amp; Gray).</title>
        <authorList>
            <person name="Tuskan G.A."/>
            <person name="Difazio S."/>
            <person name="Jansson S."/>
            <person name="Bohlmann J."/>
            <person name="Grigoriev I."/>
            <person name="Hellsten U."/>
            <person name="Putnam N."/>
            <person name="Ralph S."/>
            <person name="Rombauts S."/>
            <person name="Salamov A."/>
            <person name="Schein J."/>
            <person name="Sterck L."/>
            <person name="Aerts A."/>
            <person name="Bhalerao R.R."/>
            <person name="Bhalerao R.P."/>
            <person name="Blaudez D."/>
            <person name="Boerjan W."/>
            <person name="Brun A."/>
            <person name="Brunner A."/>
            <person name="Busov V."/>
            <person name="Campbell M."/>
            <person name="Carlson J."/>
            <person name="Chalot M."/>
            <person name="Chapman J."/>
            <person name="Chen G.L."/>
            <person name="Cooper D."/>
            <person name="Coutinho P.M."/>
            <person name="Couturier J."/>
            <person name="Covert S."/>
            <person name="Cronk Q."/>
            <person name="Cunningham R."/>
            <person name="Davis J."/>
            <person name="Degroeve S."/>
            <person name="Dejardin A."/>
            <person name="Depamphilis C."/>
            <person name="Detter J."/>
            <person name="Dirks B."/>
            <person name="Dubchak I."/>
            <person name="Duplessis S."/>
            <person name="Ehlting J."/>
            <person name="Ellis B."/>
            <person name="Gendler K."/>
            <person name="Goodstein D."/>
            <person name="Gribskov M."/>
            <person name="Grimwood J."/>
            <person name="Groover A."/>
            <person name="Gunter L."/>
            <person name="Hamberger B."/>
            <person name="Heinze B."/>
            <person name="Helariutta Y."/>
            <person name="Henrissat B."/>
            <person name="Holligan D."/>
            <person name="Holt R."/>
            <person name="Huang W."/>
            <person name="Islam-Faridi N."/>
            <person name="Jones S."/>
            <person name="Jones-Rhoades M."/>
            <person name="Jorgensen R."/>
            <person name="Joshi C."/>
            <person name="Kangasjarvi J."/>
            <person name="Karlsson J."/>
            <person name="Kelleher C."/>
            <person name="Kirkpatrick R."/>
            <person name="Kirst M."/>
            <person name="Kohler A."/>
            <person name="Kalluri U."/>
            <person name="Larimer F."/>
            <person name="Leebens-Mack J."/>
            <person name="Leple J.C."/>
            <person name="Locascio P."/>
            <person name="Lou Y."/>
            <person name="Lucas S."/>
            <person name="Martin F."/>
            <person name="Montanini B."/>
            <person name="Napoli C."/>
            <person name="Nelson D.R."/>
            <person name="Nelson C."/>
            <person name="Nieminen K."/>
            <person name="Nilsson O."/>
            <person name="Pereda V."/>
            <person name="Peter G."/>
            <person name="Philippe R."/>
            <person name="Pilate G."/>
            <person name="Poliakov A."/>
            <person name="Razumovskaya J."/>
            <person name="Richardson P."/>
            <person name="Rinaldi C."/>
            <person name="Ritland K."/>
            <person name="Rouze P."/>
            <person name="Ryaboy D."/>
            <person name="Schmutz J."/>
            <person name="Schrader J."/>
            <person name="Segerman B."/>
            <person name="Shin H."/>
            <person name="Siddiqui A."/>
            <person name="Sterky F."/>
            <person name="Terry A."/>
            <person name="Tsai C.J."/>
            <person name="Uberbacher E."/>
            <person name="Unneberg P."/>
            <person name="Vahala J."/>
            <person name="Wall K."/>
            <person name="Wessler S."/>
            <person name="Yang G."/>
            <person name="Yin T."/>
            <person name="Douglas C."/>
            <person name="Marra M."/>
            <person name="Sandberg G."/>
            <person name="Van de Peer Y."/>
            <person name="Rokhsar D."/>
        </authorList>
    </citation>
    <scope>NUCLEOTIDE SEQUENCE [LARGE SCALE GENOMIC DNA]</scope>
    <source>
        <strain evidence="17">cv. Nisqually</strain>
    </source>
</reference>
<evidence type="ECO:0000256" key="14">
    <source>
        <dbReference type="ARBA" id="ARBA00052003"/>
    </source>
</evidence>
<dbReference type="Proteomes" id="UP000006729">
    <property type="component" value="Chromosome 16"/>
</dbReference>
<evidence type="ECO:0000256" key="8">
    <source>
        <dbReference type="ARBA" id="ARBA00022833"/>
    </source>
</evidence>
<evidence type="ECO:0000256" key="3">
    <source>
        <dbReference type="ARBA" id="ARBA00005634"/>
    </source>
</evidence>
<dbReference type="InterPro" id="IPR046450">
    <property type="entry name" value="PA_dom_sf"/>
</dbReference>
<dbReference type="PANTHER" id="PTHR10404:SF75">
    <property type="entry name" value="GLUTAMATE CARBOXYPEPTIDASE AMP1-RELATED"/>
    <property type="match status" value="1"/>
</dbReference>
<dbReference type="SUPFAM" id="SSF52025">
    <property type="entry name" value="PA domain"/>
    <property type="match status" value="1"/>
</dbReference>
<keyword evidence="10" id="KW-1133">Transmembrane helix</keyword>
<evidence type="ECO:0000256" key="15">
    <source>
        <dbReference type="ARBA" id="ARBA00066561"/>
    </source>
</evidence>
<gene>
    <name evidence="16" type="ORF">POPTR_016G064901v4</name>
</gene>
<evidence type="ECO:0000256" key="1">
    <source>
        <dbReference type="ARBA" id="ARBA00001947"/>
    </source>
</evidence>
<dbReference type="GO" id="GO:0006508">
    <property type="term" value="P:proteolysis"/>
    <property type="evidence" value="ECO:0007669"/>
    <property type="project" value="UniProtKB-KW"/>
</dbReference>
<evidence type="ECO:0000256" key="6">
    <source>
        <dbReference type="ARBA" id="ARBA00022723"/>
    </source>
</evidence>
<dbReference type="SUPFAM" id="SSF53187">
    <property type="entry name" value="Zn-dependent exopeptidases"/>
    <property type="match status" value="1"/>
</dbReference>
<evidence type="ECO:0000256" key="12">
    <source>
        <dbReference type="ARBA" id="ARBA00023136"/>
    </source>
</evidence>
<dbReference type="GO" id="GO:0046872">
    <property type="term" value="F:metal ion binding"/>
    <property type="evidence" value="ECO:0007669"/>
    <property type="project" value="UniProtKB-KW"/>
</dbReference>
<dbReference type="GO" id="GO:0004181">
    <property type="term" value="F:metallocarboxypeptidase activity"/>
    <property type="evidence" value="ECO:0007669"/>
    <property type="project" value="UniProtKB-EC"/>
</dbReference>
<dbReference type="InterPro" id="IPR036757">
    <property type="entry name" value="TFR-like_dimer_dom_sf"/>
</dbReference>
<dbReference type="InParanoid" id="A0A2K1XBM9"/>
<evidence type="ECO:0000256" key="10">
    <source>
        <dbReference type="ARBA" id="ARBA00022989"/>
    </source>
</evidence>